<name>A0AAV2BTI6_9ARAC</name>
<keyword evidence="2" id="KW-1185">Reference proteome</keyword>
<gene>
    <name evidence="1" type="ORF">LARSCL_LOCUS21069</name>
</gene>
<dbReference type="AlphaFoldDB" id="A0AAV2BTI6"/>
<evidence type="ECO:0008006" key="3">
    <source>
        <dbReference type="Google" id="ProtNLM"/>
    </source>
</evidence>
<dbReference type="EMBL" id="CAXIEN010000480">
    <property type="protein sequence ID" value="CAL1298934.1"/>
    <property type="molecule type" value="Genomic_DNA"/>
</dbReference>
<organism evidence="1 2">
    <name type="scientific">Larinioides sclopetarius</name>
    <dbReference type="NCBI Taxonomy" id="280406"/>
    <lineage>
        <taxon>Eukaryota</taxon>
        <taxon>Metazoa</taxon>
        <taxon>Ecdysozoa</taxon>
        <taxon>Arthropoda</taxon>
        <taxon>Chelicerata</taxon>
        <taxon>Arachnida</taxon>
        <taxon>Araneae</taxon>
        <taxon>Araneomorphae</taxon>
        <taxon>Entelegynae</taxon>
        <taxon>Araneoidea</taxon>
        <taxon>Araneidae</taxon>
        <taxon>Larinioides</taxon>
    </lineage>
</organism>
<proteinExistence type="predicted"/>
<dbReference type="Proteomes" id="UP001497382">
    <property type="component" value="Unassembled WGS sequence"/>
</dbReference>
<feature type="non-terminal residue" evidence="1">
    <location>
        <position position="1"/>
    </location>
</feature>
<evidence type="ECO:0000313" key="1">
    <source>
        <dbReference type="EMBL" id="CAL1298934.1"/>
    </source>
</evidence>
<reference evidence="1 2" key="1">
    <citation type="submission" date="2024-04" db="EMBL/GenBank/DDBJ databases">
        <authorList>
            <person name="Rising A."/>
            <person name="Reimegard J."/>
            <person name="Sonavane S."/>
            <person name="Akerstrom W."/>
            <person name="Nylinder S."/>
            <person name="Hedman E."/>
            <person name="Kallberg Y."/>
        </authorList>
    </citation>
    <scope>NUCLEOTIDE SEQUENCE [LARGE SCALE GENOMIC DNA]</scope>
</reference>
<accession>A0AAV2BTI6</accession>
<comment type="caution">
    <text evidence="1">The sequence shown here is derived from an EMBL/GenBank/DDBJ whole genome shotgun (WGS) entry which is preliminary data.</text>
</comment>
<sequence length="31" mass="3552">FFHPSSNIFSVKKKGILLCKSSSKSPRRKDE</sequence>
<protein>
    <recommendedName>
        <fullName evidence="3">Ribosomal protein L32</fullName>
    </recommendedName>
</protein>
<evidence type="ECO:0000313" key="2">
    <source>
        <dbReference type="Proteomes" id="UP001497382"/>
    </source>
</evidence>